<dbReference type="InParanoid" id="A5DYP7"/>
<evidence type="ECO:0000313" key="2">
    <source>
        <dbReference type="EMBL" id="EDK44305.1"/>
    </source>
</evidence>
<gene>
    <name evidence="2" type="ORF">LELG_02484</name>
</gene>
<dbReference type="Gene3D" id="1.20.900.10">
    <property type="entry name" value="Dbl homology (DH) domain"/>
    <property type="match status" value="1"/>
</dbReference>
<dbReference type="GO" id="GO:0005085">
    <property type="term" value="F:guanyl-nucleotide exchange factor activity"/>
    <property type="evidence" value="ECO:0007669"/>
    <property type="project" value="InterPro"/>
</dbReference>
<feature type="domain" description="DH" evidence="1">
    <location>
        <begin position="25"/>
        <end position="181"/>
    </location>
</feature>
<proteinExistence type="predicted"/>
<dbReference type="SUPFAM" id="SSF48065">
    <property type="entry name" value="DBL homology domain (DH-domain)"/>
    <property type="match status" value="1"/>
</dbReference>
<dbReference type="OrthoDB" id="8059989at2759"/>
<accession>A5DYP7</accession>
<evidence type="ECO:0000313" key="3">
    <source>
        <dbReference type="Proteomes" id="UP000001996"/>
    </source>
</evidence>
<dbReference type="VEuPathDB" id="FungiDB:LELG_02484"/>
<dbReference type="AlphaFoldDB" id="A5DYP7"/>
<sequence length="480" mass="55795">MYLDSVSSNIKIELPTPIVIIRLCLEQIINIHETILYDLDDIMSNKITNIKKQVDKVSVLLAQIGLNNFWYSWFCIQHETVGKTFNEAKKMSNKTNFKNINRSTQSMVQGVRNLIEAGQVGVQNKDLSFSSLCRQPISRILKYPLFLKDLSKKYSIIGFDNTILEKNLSILHRSLDQINDSKKHFDDSIQNLKTSLDQLIDFEHCWGDSVIDNNSNSNNNDKHKESKNDNPYSCSEYNDVELNIDFFGDPVLIGFSAVITVHNGKPKVHHCPLILFKSHLLILKYQNIIKRNFEKQLGEKNGKKYKVDFIIPLANTTVYCESKNFNHGLHLISENTIKLVFRVHYVQFEVVLCYPSHLEFRIWRTHFRVMVNEVNCGSCEFTDDANIMVRLHAVPQEVDTYCQRNLETSKVFHYKHIKVSLHAEWCLHDRGAGETQILRCSELDKVHYKLVLKALEVFINERLFAHLVSAETHIYFNKFH</sequence>
<dbReference type="InterPro" id="IPR000219">
    <property type="entry name" value="DH_dom"/>
</dbReference>
<dbReference type="HOGENOM" id="CLU_568660_0_0_1"/>
<dbReference type="EMBL" id="CH981526">
    <property type="protein sequence ID" value="EDK44305.1"/>
    <property type="molecule type" value="Genomic_DNA"/>
</dbReference>
<dbReference type="GeneID" id="5233079"/>
<dbReference type="InterPro" id="IPR035899">
    <property type="entry name" value="DBL_dom_sf"/>
</dbReference>
<dbReference type="PROSITE" id="PS50010">
    <property type="entry name" value="DH_2"/>
    <property type="match status" value="1"/>
</dbReference>
<dbReference type="KEGG" id="lel:PVL30_003323"/>
<dbReference type="Proteomes" id="UP000001996">
    <property type="component" value="Unassembled WGS sequence"/>
</dbReference>
<reference evidence="2 3" key="1">
    <citation type="journal article" date="2009" name="Nature">
        <title>Evolution of pathogenicity and sexual reproduction in eight Candida genomes.</title>
        <authorList>
            <person name="Butler G."/>
            <person name="Rasmussen M.D."/>
            <person name="Lin M.F."/>
            <person name="Santos M.A."/>
            <person name="Sakthikumar S."/>
            <person name="Munro C.A."/>
            <person name="Rheinbay E."/>
            <person name="Grabherr M."/>
            <person name="Forche A."/>
            <person name="Reedy J.L."/>
            <person name="Agrafioti I."/>
            <person name="Arnaud M.B."/>
            <person name="Bates S."/>
            <person name="Brown A.J."/>
            <person name="Brunke S."/>
            <person name="Costanzo M.C."/>
            <person name="Fitzpatrick D.A."/>
            <person name="de Groot P.W."/>
            <person name="Harris D."/>
            <person name="Hoyer L.L."/>
            <person name="Hube B."/>
            <person name="Klis F.M."/>
            <person name="Kodira C."/>
            <person name="Lennard N."/>
            <person name="Logue M.E."/>
            <person name="Martin R."/>
            <person name="Neiman A.M."/>
            <person name="Nikolaou E."/>
            <person name="Quail M.A."/>
            <person name="Quinn J."/>
            <person name="Santos M.C."/>
            <person name="Schmitzberger F.F."/>
            <person name="Sherlock G."/>
            <person name="Shah P."/>
            <person name="Silverstein K.A."/>
            <person name="Skrzypek M.S."/>
            <person name="Soll D."/>
            <person name="Staggs R."/>
            <person name="Stansfield I."/>
            <person name="Stumpf M.P."/>
            <person name="Sudbery P.E."/>
            <person name="Srikantha T."/>
            <person name="Zeng Q."/>
            <person name="Berman J."/>
            <person name="Berriman M."/>
            <person name="Heitman J."/>
            <person name="Gow N.A."/>
            <person name="Lorenz M.C."/>
            <person name="Birren B.W."/>
            <person name="Kellis M."/>
            <person name="Cuomo C.A."/>
        </authorList>
    </citation>
    <scope>NUCLEOTIDE SEQUENCE [LARGE SCALE GENOMIC DNA]</scope>
    <source>
        <strain evidence="3">ATCC 11503 / BCRC 21390 / CBS 2605 / JCM 1781 / NBRC 1676 / NRRL YB-4239</strain>
    </source>
</reference>
<name>A5DYP7_LODEL</name>
<protein>
    <recommendedName>
        <fullName evidence="1">DH domain-containing protein</fullName>
    </recommendedName>
</protein>
<evidence type="ECO:0000259" key="1">
    <source>
        <dbReference type="PROSITE" id="PS50010"/>
    </source>
</evidence>
<keyword evidence="3" id="KW-1185">Reference proteome</keyword>
<organism evidence="2 3">
    <name type="scientific">Lodderomyces elongisporus (strain ATCC 11503 / CBS 2605 / JCM 1781 / NBRC 1676 / NRRL YB-4239)</name>
    <name type="common">Yeast</name>
    <name type="synonym">Saccharomyces elongisporus</name>
    <dbReference type="NCBI Taxonomy" id="379508"/>
    <lineage>
        <taxon>Eukaryota</taxon>
        <taxon>Fungi</taxon>
        <taxon>Dikarya</taxon>
        <taxon>Ascomycota</taxon>
        <taxon>Saccharomycotina</taxon>
        <taxon>Pichiomycetes</taxon>
        <taxon>Debaryomycetaceae</taxon>
        <taxon>Candida/Lodderomyces clade</taxon>
        <taxon>Lodderomyces</taxon>
    </lineage>
</organism>
<dbReference type="Pfam" id="PF00621">
    <property type="entry name" value="RhoGEF"/>
    <property type="match status" value="1"/>
</dbReference>